<evidence type="ECO:0000313" key="3">
    <source>
        <dbReference type="Proteomes" id="UP001165060"/>
    </source>
</evidence>
<organism evidence="2 3">
    <name type="scientific">Tetraparma gracilis</name>
    <dbReference type="NCBI Taxonomy" id="2962635"/>
    <lineage>
        <taxon>Eukaryota</taxon>
        <taxon>Sar</taxon>
        <taxon>Stramenopiles</taxon>
        <taxon>Ochrophyta</taxon>
        <taxon>Bolidophyceae</taxon>
        <taxon>Parmales</taxon>
        <taxon>Triparmaceae</taxon>
        <taxon>Tetraparma</taxon>
    </lineage>
</organism>
<reference evidence="2 3" key="1">
    <citation type="journal article" date="2023" name="Commun. Biol.">
        <title>Genome analysis of Parmales, the sister group of diatoms, reveals the evolutionary specialization of diatoms from phago-mixotrophs to photoautotrophs.</title>
        <authorList>
            <person name="Ban H."/>
            <person name="Sato S."/>
            <person name="Yoshikawa S."/>
            <person name="Yamada K."/>
            <person name="Nakamura Y."/>
            <person name="Ichinomiya M."/>
            <person name="Sato N."/>
            <person name="Blanc-Mathieu R."/>
            <person name="Endo H."/>
            <person name="Kuwata A."/>
            <person name="Ogata H."/>
        </authorList>
    </citation>
    <scope>NUCLEOTIDE SEQUENCE [LARGE SCALE GENOMIC DNA]</scope>
</reference>
<evidence type="ECO:0000313" key="2">
    <source>
        <dbReference type="EMBL" id="GMI42176.1"/>
    </source>
</evidence>
<feature type="region of interest" description="Disordered" evidence="1">
    <location>
        <begin position="66"/>
        <end position="86"/>
    </location>
</feature>
<protein>
    <submittedName>
        <fullName evidence="2">Uncharacterized protein</fullName>
    </submittedName>
</protein>
<dbReference type="Proteomes" id="UP001165060">
    <property type="component" value="Unassembled WGS sequence"/>
</dbReference>
<comment type="caution">
    <text evidence="2">The sequence shown here is derived from an EMBL/GenBank/DDBJ whole genome shotgun (WGS) entry which is preliminary data.</text>
</comment>
<proteinExistence type="predicted"/>
<evidence type="ECO:0000256" key="1">
    <source>
        <dbReference type="SAM" id="MobiDB-lite"/>
    </source>
</evidence>
<accession>A0ABQ6N6M8</accession>
<name>A0ABQ6N6M8_9STRA</name>
<sequence length="135" mass="15007">MSAVILVPHKVNGSFNPCAVRVNTHFRGTISRSVSNYSSHTVKDSKLLLQSDFSYGLGVAGCDGRLSRTSSASGRELEDDGPHMMRHNPTLPLEVTSDKHSLQMVFVPKFSMLNKDVGYMTEGLRETNFKDDRFL</sequence>
<keyword evidence="3" id="KW-1185">Reference proteome</keyword>
<gene>
    <name evidence="2" type="ORF">TeGR_g1770</name>
</gene>
<dbReference type="EMBL" id="BRYB01002268">
    <property type="protein sequence ID" value="GMI42176.1"/>
    <property type="molecule type" value="Genomic_DNA"/>
</dbReference>